<keyword evidence="6" id="KW-0498">Mitosis</keyword>
<evidence type="ECO:0000256" key="7">
    <source>
        <dbReference type="ARBA" id="ARBA00022838"/>
    </source>
</evidence>
<evidence type="ECO:0000313" key="14">
    <source>
        <dbReference type="Ensembl" id="ENSACAP00000005695.3"/>
    </source>
</evidence>
<feature type="coiled-coil region" evidence="12">
    <location>
        <begin position="180"/>
        <end position="222"/>
    </location>
</feature>
<evidence type="ECO:0000256" key="10">
    <source>
        <dbReference type="ARBA" id="ARBA00023306"/>
    </source>
</evidence>
<dbReference type="GeneTree" id="ENSGT00390000004199"/>
<dbReference type="PANTHER" id="PTHR21650:SF2">
    <property type="entry name" value="KINETOCHORE PROTEIN NUF2"/>
    <property type="match status" value="1"/>
</dbReference>
<dbReference type="FunCoup" id="H9GAL2">
    <property type="interactions" value="121"/>
</dbReference>
<dbReference type="CTD" id="83540"/>
<dbReference type="RefSeq" id="XP_062833887.1">
    <property type="nucleotide sequence ID" value="XM_062977817.1"/>
</dbReference>
<dbReference type="STRING" id="28377.ENSACAP00000005695"/>
<dbReference type="GeneID" id="100567611"/>
<dbReference type="KEGG" id="acs:100567611"/>
<dbReference type="InterPro" id="IPR038275">
    <property type="entry name" value="Nuf2_N_sf"/>
</dbReference>
<protein>
    <recommendedName>
        <fullName evidence="13">Kinetochore protein Nuf2 N-terminal domain-containing protein</fullName>
    </recommendedName>
</protein>
<reference evidence="14" key="1">
    <citation type="submission" date="2009-12" db="EMBL/GenBank/DDBJ databases">
        <title>The Genome Sequence of Anolis carolinensis (Green Anole Lizard).</title>
        <authorList>
            <consortium name="The Genome Sequencing Platform"/>
            <person name="Di Palma F."/>
            <person name="Alfoldi J."/>
            <person name="Heiman D."/>
            <person name="Young S."/>
            <person name="Grabherr M."/>
            <person name="Johnson J."/>
            <person name="Lander E.S."/>
            <person name="Lindblad-Toh K."/>
        </authorList>
    </citation>
    <scope>NUCLEOTIDE SEQUENCE [LARGE SCALE GENOMIC DNA]</scope>
    <source>
        <strain evidence="14">JBL SC #1</strain>
    </source>
</reference>
<evidence type="ECO:0000256" key="3">
    <source>
        <dbReference type="ARBA" id="ARBA00005498"/>
    </source>
</evidence>
<evidence type="ECO:0000259" key="13">
    <source>
        <dbReference type="Pfam" id="PF03800"/>
    </source>
</evidence>
<dbReference type="GO" id="GO:0051383">
    <property type="term" value="P:kinetochore organization"/>
    <property type="evidence" value="ECO:0000318"/>
    <property type="project" value="GO_Central"/>
</dbReference>
<dbReference type="PANTHER" id="PTHR21650">
    <property type="entry name" value="MEMBRALIN/KINETOCHORE PROTEIN NUF2"/>
    <property type="match status" value="1"/>
</dbReference>
<dbReference type="GO" id="GO:0007052">
    <property type="term" value="P:mitotic spindle organization"/>
    <property type="evidence" value="ECO:0000318"/>
    <property type="project" value="GO_Central"/>
</dbReference>
<accession>H9GAL2</accession>
<keyword evidence="8 12" id="KW-0175">Coiled coil</keyword>
<comment type="similarity">
    <text evidence="3">Belongs to the NUF2 family.</text>
</comment>
<dbReference type="InParanoid" id="H9GAL2"/>
<keyword evidence="9" id="KW-0539">Nucleus</keyword>
<dbReference type="GO" id="GO:0045132">
    <property type="term" value="P:meiotic chromosome segregation"/>
    <property type="evidence" value="ECO:0000318"/>
    <property type="project" value="GO_Central"/>
</dbReference>
<dbReference type="GO" id="GO:0031262">
    <property type="term" value="C:Ndc80 complex"/>
    <property type="evidence" value="ECO:0000318"/>
    <property type="project" value="GO_Central"/>
</dbReference>
<dbReference type="AlphaFoldDB" id="H9GAL2"/>
<gene>
    <name evidence="14" type="primary">nuf2</name>
</gene>
<evidence type="ECO:0000256" key="9">
    <source>
        <dbReference type="ARBA" id="ARBA00023242"/>
    </source>
</evidence>
<dbReference type="Ensembl" id="ENSACAT00000005820.4">
    <property type="protein sequence ID" value="ENSACAP00000005695.3"/>
    <property type="gene ID" value="ENSACAG00000005798.4"/>
</dbReference>
<dbReference type="OrthoDB" id="8194677at2759"/>
<dbReference type="Bgee" id="ENSACAG00000005798">
    <property type="expression patterns" value="Expressed in forelimb bud and 8 other cell types or tissues"/>
</dbReference>
<keyword evidence="7" id="KW-0995">Kinetochore</keyword>
<feature type="coiled-coil region" evidence="12">
    <location>
        <begin position="248"/>
        <end position="282"/>
    </location>
</feature>
<evidence type="ECO:0000313" key="15">
    <source>
        <dbReference type="Proteomes" id="UP000001646"/>
    </source>
</evidence>
<feature type="domain" description="Kinetochore protein Nuf2 N-terminal" evidence="13">
    <location>
        <begin position="4"/>
        <end position="144"/>
    </location>
</feature>
<keyword evidence="11" id="KW-0137">Centromere</keyword>
<dbReference type="Proteomes" id="UP000001646">
    <property type="component" value="Unplaced"/>
</dbReference>
<evidence type="ECO:0000256" key="4">
    <source>
        <dbReference type="ARBA" id="ARBA00022454"/>
    </source>
</evidence>
<dbReference type="InterPro" id="IPR005549">
    <property type="entry name" value="Kinetochore_Nuf2_N"/>
</dbReference>
<evidence type="ECO:0000256" key="1">
    <source>
        <dbReference type="ARBA" id="ARBA00004123"/>
    </source>
</evidence>
<reference evidence="14" key="2">
    <citation type="submission" date="2025-08" db="UniProtKB">
        <authorList>
            <consortium name="Ensembl"/>
        </authorList>
    </citation>
    <scope>IDENTIFICATION</scope>
</reference>
<comment type="subcellular location">
    <subcellularLocation>
        <location evidence="2">Chromosome</location>
        <location evidence="2">Centromere</location>
        <location evidence="2">Kinetochore</location>
    </subcellularLocation>
    <subcellularLocation>
        <location evidence="1">Nucleus</location>
    </subcellularLocation>
</comment>
<feature type="coiled-coil region" evidence="12">
    <location>
        <begin position="317"/>
        <end position="383"/>
    </location>
</feature>
<dbReference type="RefSeq" id="XP_003226767.1">
    <property type="nucleotide sequence ID" value="XM_003226719.4"/>
</dbReference>
<evidence type="ECO:0000256" key="5">
    <source>
        <dbReference type="ARBA" id="ARBA00022618"/>
    </source>
</evidence>
<name>H9GAL2_ANOCA</name>
<reference evidence="14" key="3">
    <citation type="submission" date="2025-09" db="UniProtKB">
        <authorList>
            <consortium name="Ensembl"/>
        </authorList>
    </citation>
    <scope>IDENTIFICATION</scope>
</reference>
<dbReference type="Pfam" id="PF03800">
    <property type="entry name" value="Nuf2"/>
    <property type="match status" value="1"/>
</dbReference>
<proteinExistence type="inferred from homology"/>
<keyword evidence="15" id="KW-1185">Reference proteome</keyword>
<evidence type="ECO:0000256" key="12">
    <source>
        <dbReference type="SAM" id="Coils"/>
    </source>
</evidence>
<dbReference type="Gene3D" id="1.10.418.60">
    <property type="entry name" value="Ncd80 complex, Nuf2 subunit"/>
    <property type="match status" value="1"/>
</dbReference>
<dbReference type="GO" id="GO:0051301">
    <property type="term" value="P:cell division"/>
    <property type="evidence" value="ECO:0007669"/>
    <property type="project" value="UniProtKB-KW"/>
</dbReference>
<evidence type="ECO:0000256" key="11">
    <source>
        <dbReference type="ARBA" id="ARBA00023328"/>
    </source>
</evidence>
<organism evidence="14 15">
    <name type="scientific">Anolis carolinensis</name>
    <name type="common">Green anole</name>
    <name type="synonym">American chameleon</name>
    <dbReference type="NCBI Taxonomy" id="28377"/>
    <lineage>
        <taxon>Eukaryota</taxon>
        <taxon>Metazoa</taxon>
        <taxon>Chordata</taxon>
        <taxon>Craniata</taxon>
        <taxon>Vertebrata</taxon>
        <taxon>Euteleostomi</taxon>
        <taxon>Lepidosauria</taxon>
        <taxon>Squamata</taxon>
        <taxon>Bifurcata</taxon>
        <taxon>Unidentata</taxon>
        <taxon>Episquamata</taxon>
        <taxon>Toxicofera</taxon>
        <taxon>Iguania</taxon>
        <taxon>Dactyloidae</taxon>
        <taxon>Anolis</taxon>
    </lineage>
</organism>
<sequence length="459" mass="54019">MDHCTFPRYSENEIIAHVRNFLLTGTEAKTFSKTDLFPNVKTELLQLIFMRVLQSVYGIRPENFCMMPVTFETAYPQLFEGFLIVGNLFVNLERFLPFCRVHDFQMSDILHPKTKRTVRFLSGIINFLSFRESRLDVYLSIQNTHKAAMEKERRLQMAVEDGIIKLKELDTVPPDQEEEFKELSRDIQELQQKLNQDYREKASNLQEEIHQKRTEVAEKTKNLNELKLVICKLKEEQEQLTSKIAESPEELINRRERLKQKIQKIKREKEAVTEKYEAYRDLVEMFPSYQQEVQLYQKKMQMQATNANKFSTTLAEIRMLEDQIETSKSALKNAKTNEMSLKRMVTNKREKVNALNIKLNRIRDDTEQRKQAITENCSKFQEKRSAVWKELTRNQAEIACVKAATQELIDNVGKEKLKAQEIYLRLRSGLEKYHKNLATVMDTYTAVAEDKTSKLSKLF</sequence>
<keyword evidence="5" id="KW-0132">Cell division</keyword>
<evidence type="ECO:0000256" key="2">
    <source>
        <dbReference type="ARBA" id="ARBA00004629"/>
    </source>
</evidence>
<dbReference type="GO" id="GO:0005634">
    <property type="term" value="C:nucleus"/>
    <property type="evidence" value="ECO:0007669"/>
    <property type="project" value="UniProtKB-SubCell"/>
</dbReference>
<evidence type="ECO:0000256" key="6">
    <source>
        <dbReference type="ARBA" id="ARBA00022776"/>
    </source>
</evidence>
<dbReference type="HOGENOM" id="CLU_589957_0_0_1"/>
<dbReference type="GO" id="GO:0044877">
    <property type="term" value="F:protein-containing complex binding"/>
    <property type="evidence" value="ECO:0000318"/>
    <property type="project" value="GO_Central"/>
</dbReference>
<dbReference type="GO" id="GO:0051315">
    <property type="term" value="P:attachment of mitotic spindle microtubules to kinetochore"/>
    <property type="evidence" value="ECO:0000318"/>
    <property type="project" value="GO_Central"/>
</dbReference>
<keyword evidence="10" id="KW-0131">Cell cycle</keyword>
<dbReference type="eggNOG" id="KOG4438">
    <property type="taxonomic scope" value="Eukaryota"/>
</dbReference>
<keyword evidence="4" id="KW-0158">Chromosome</keyword>
<evidence type="ECO:0000256" key="8">
    <source>
        <dbReference type="ARBA" id="ARBA00023054"/>
    </source>
</evidence>